<feature type="domain" description="PB1" evidence="9">
    <location>
        <begin position="471"/>
        <end position="555"/>
    </location>
</feature>
<evidence type="ECO:0000259" key="9">
    <source>
        <dbReference type="PROSITE" id="PS51745"/>
    </source>
</evidence>
<dbReference type="PANTHER" id="PTHR31384:SF79">
    <property type="entry name" value="AUXIN RESPONSE FACTOR 2"/>
    <property type="match status" value="1"/>
</dbReference>
<keyword evidence="5" id="KW-0804">Transcription</keyword>
<accession>A0AAP0NTM7</accession>
<dbReference type="InterPro" id="IPR044835">
    <property type="entry name" value="ARF_plant"/>
</dbReference>
<comment type="similarity">
    <text evidence="2">Belongs to the ARF family.</text>
</comment>
<dbReference type="FunFam" id="3.10.20.90:FF:000047">
    <property type="entry name" value="Auxin response factor"/>
    <property type="match status" value="1"/>
</dbReference>
<evidence type="ECO:0000313" key="10">
    <source>
        <dbReference type="EMBL" id="KAK9117699.1"/>
    </source>
</evidence>
<dbReference type="PANTHER" id="PTHR31384">
    <property type="entry name" value="AUXIN RESPONSE FACTOR 4-RELATED"/>
    <property type="match status" value="1"/>
</dbReference>
<protein>
    <recommendedName>
        <fullName evidence="9">PB1 domain-containing protein</fullName>
    </recommendedName>
</protein>
<keyword evidence="3" id="KW-0805">Transcription regulation</keyword>
<evidence type="ECO:0000256" key="6">
    <source>
        <dbReference type="ARBA" id="ARBA00023242"/>
    </source>
</evidence>
<comment type="caution">
    <text evidence="10">The sequence shown here is derived from an EMBL/GenBank/DDBJ whole genome shotgun (WGS) entry which is preliminary data.</text>
</comment>
<evidence type="ECO:0000256" key="7">
    <source>
        <dbReference type="ARBA" id="ARBA00023294"/>
    </source>
</evidence>
<dbReference type="GO" id="GO:0009734">
    <property type="term" value="P:auxin-activated signaling pathway"/>
    <property type="evidence" value="ECO:0007669"/>
    <property type="project" value="UniProtKB-KW"/>
</dbReference>
<proteinExistence type="inferred from homology"/>
<dbReference type="InterPro" id="IPR010525">
    <property type="entry name" value="ARF_dom"/>
</dbReference>
<dbReference type="Proteomes" id="UP001417504">
    <property type="component" value="Unassembled WGS sequence"/>
</dbReference>
<keyword evidence="7" id="KW-0927">Auxin signaling pathway</keyword>
<dbReference type="Gene3D" id="3.10.20.90">
    <property type="entry name" value="Phosphatidylinositol 3-kinase Catalytic Subunit, Chain A, domain 1"/>
    <property type="match status" value="1"/>
</dbReference>
<gene>
    <name evidence="10" type="ORF">Sjap_016646</name>
</gene>
<evidence type="ECO:0000256" key="5">
    <source>
        <dbReference type="ARBA" id="ARBA00023163"/>
    </source>
</evidence>
<evidence type="ECO:0000256" key="8">
    <source>
        <dbReference type="SAM" id="MobiDB-lite"/>
    </source>
</evidence>
<dbReference type="FunFam" id="2.30.30.1040:FF:000001">
    <property type="entry name" value="Auxin response factor"/>
    <property type="match status" value="1"/>
</dbReference>
<evidence type="ECO:0000313" key="11">
    <source>
        <dbReference type="Proteomes" id="UP001417504"/>
    </source>
</evidence>
<dbReference type="InterPro" id="IPR053793">
    <property type="entry name" value="PB1-like"/>
</dbReference>
<dbReference type="AlphaFoldDB" id="A0AAP0NTM7"/>
<feature type="compositionally biased region" description="Polar residues" evidence="8">
    <location>
        <begin position="148"/>
        <end position="157"/>
    </location>
</feature>
<dbReference type="EMBL" id="JBBNAE010000006">
    <property type="protein sequence ID" value="KAK9117699.1"/>
    <property type="molecule type" value="Genomic_DNA"/>
</dbReference>
<evidence type="ECO:0000256" key="4">
    <source>
        <dbReference type="ARBA" id="ARBA00023125"/>
    </source>
</evidence>
<dbReference type="GO" id="GO:0005634">
    <property type="term" value="C:nucleus"/>
    <property type="evidence" value="ECO:0007669"/>
    <property type="project" value="UniProtKB-SubCell"/>
</dbReference>
<keyword evidence="11" id="KW-1185">Reference proteome</keyword>
<feature type="compositionally biased region" description="Low complexity" evidence="8">
    <location>
        <begin position="129"/>
        <end position="141"/>
    </location>
</feature>
<sequence>MRQQTNVPSSVISSHSMHLGVLATAWHAVTTGTLFTVYYKPRTSPAEFIVPFDQYMESVKNKYPVGLRFKMRFEGEEAPEQRFTGTIVGVDYADSGRWPSSKWRCLKVRWDENSSVLRPERVSPWKIEPASSSTPSSIPVSRPKRTRTNIISPSSDSGLLAREGPSKVASEPSQTNGFSRVFQAQEASSLKGQFSEQESETAQKPMLRHVLQDHDKVNDVSSQKKFAPENWRPLVRHEPAYADLLAGFESYKPARGLSAPFGDKGQDSSANHLKRQFQDPDGKFNFLGSHWSMMSTSSNLNMLDPSLKDAALTDEMTFQNPGLSKYGGLNGYPVLQSIRDERQHLGLKPQLTLSQSEGLQHSTVQNFFSQQREAVKSKGDGNCKLFGFPLVNNQVEPGKPSLHVDFTSDGECNTPVSHLSQRLESDQQFGQVRGAIYADAALVTNEGDKPSQACHQCLRETHSKVHSGAMRSCTKVHKQGVALGRSVDLAKFKGYDELIAELDQMFEFNGELMGPQKNWLVVYIDIVDDMMLVGDEPWQEFCNVVRKIFIYTKEEVQRMNPGTLNRPAEEIAAVAEEKTAAC</sequence>
<keyword evidence="6" id="KW-0539">Nucleus</keyword>
<evidence type="ECO:0000256" key="3">
    <source>
        <dbReference type="ARBA" id="ARBA00023015"/>
    </source>
</evidence>
<dbReference type="Gene3D" id="2.30.30.1040">
    <property type="match status" value="1"/>
</dbReference>
<evidence type="ECO:0000256" key="2">
    <source>
        <dbReference type="ARBA" id="ARBA00007853"/>
    </source>
</evidence>
<evidence type="ECO:0000256" key="1">
    <source>
        <dbReference type="ARBA" id="ARBA00004123"/>
    </source>
</evidence>
<dbReference type="GO" id="GO:0006355">
    <property type="term" value="P:regulation of DNA-templated transcription"/>
    <property type="evidence" value="ECO:0007669"/>
    <property type="project" value="InterPro"/>
</dbReference>
<organism evidence="10 11">
    <name type="scientific">Stephania japonica</name>
    <dbReference type="NCBI Taxonomy" id="461633"/>
    <lineage>
        <taxon>Eukaryota</taxon>
        <taxon>Viridiplantae</taxon>
        <taxon>Streptophyta</taxon>
        <taxon>Embryophyta</taxon>
        <taxon>Tracheophyta</taxon>
        <taxon>Spermatophyta</taxon>
        <taxon>Magnoliopsida</taxon>
        <taxon>Ranunculales</taxon>
        <taxon>Menispermaceae</taxon>
        <taxon>Menispermoideae</taxon>
        <taxon>Cissampelideae</taxon>
        <taxon>Stephania</taxon>
    </lineage>
</organism>
<comment type="subcellular location">
    <subcellularLocation>
        <location evidence="1">Nucleus</location>
    </subcellularLocation>
</comment>
<dbReference type="SUPFAM" id="SSF54277">
    <property type="entry name" value="CAD &amp; PB1 domains"/>
    <property type="match status" value="1"/>
</dbReference>
<dbReference type="Pfam" id="PF06507">
    <property type="entry name" value="ARF_AD"/>
    <property type="match status" value="1"/>
</dbReference>
<dbReference type="PROSITE" id="PS51745">
    <property type="entry name" value="PB1"/>
    <property type="match status" value="1"/>
</dbReference>
<name>A0AAP0NTM7_9MAGN</name>
<dbReference type="GO" id="GO:0003677">
    <property type="term" value="F:DNA binding"/>
    <property type="evidence" value="ECO:0007669"/>
    <property type="project" value="UniProtKB-KW"/>
</dbReference>
<reference evidence="10 11" key="1">
    <citation type="submission" date="2024-01" db="EMBL/GenBank/DDBJ databases">
        <title>Genome assemblies of Stephania.</title>
        <authorList>
            <person name="Yang L."/>
        </authorList>
    </citation>
    <scope>NUCLEOTIDE SEQUENCE [LARGE SCALE GENOMIC DNA]</scope>
    <source>
        <strain evidence="10">QJT</strain>
        <tissue evidence="10">Leaf</tissue>
    </source>
</reference>
<keyword evidence="4" id="KW-0238">DNA-binding</keyword>
<feature type="region of interest" description="Disordered" evidence="8">
    <location>
        <begin position="126"/>
        <end position="176"/>
    </location>
</feature>